<dbReference type="OrthoDB" id="9790967at2"/>
<sequence length="351" mass="37262">MTDEPEIIARKIGQVGRITLNRPKALNALTHGMCLSMIEALQAWRNDDDVQAIVVDGAGEKGFCAGGDILQLHNSGKAGDDKAWLFWRDEYQLNTLIHHYPKPYVALIDGITMGGGVGVSVHGSHRVAGDRTMLAMPETGIGFHPDVGGAYFLPRLAGEIGIWMGLTGARLKAPDCVAAGLATHYCPSGQFDALVSALEAADLTGEDALEVLLEEYSGDPGDSDLSVTRGLIDAAFAGDSVEDILARIAAAGDPWSAKQAKVLATKSPTALKLTLACLRKGADLSFEGVMCQDLRVSSWCLTGTDFYEGVRAVIIDKDHAPNWAPAADDSAIEKAFAPLDAAHEMSFLDEA</sequence>
<dbReference type="PANTHER" id="PTHR43176:SF3">
    <property type="entry name" value="3-HYDROXYISOBUTYRYL-COA HYDROLASE, MITOCHONDRIAL"/>
    <property type="match status" value="1"/>
</dbReference>
<accession>A0A495DJV5</accession>
<dbReference type="SUPFAM" id="SSF52096">
    <property type="entry name" value="ClpP/crotonase"/>
    <property type="match status" value="1"/>
</dbReference>
<dbReference type="RefSeq" id="WP_121210159.1">
    <property type="nucleotide sequence ID" value="NZ_RBIM01000002.1"/>
</dbReference>
<organism evidence="5 6">
    <name type="scientific">Maricaulis maris</name>
    <dbReference type="NCBI Taxonomy" id="74318"/>
    <lineage>
        <taxon>Bacteria</taxon>
        <taxon>Pseudomonadati</taxon>
        <taxon>Pseudomonadota</taxon>
        <taxon>Alphaproteobacteria</taxon>
        <taxon>Maricaulales</taxon>
        <taxon>Maricaulaceae</taxon>
        <taxon>Maricaulis</taxon>
    </lineage>
</organism>
<proteinExistence type="predicted"/>
<dbReference type="InterPro" id="IPR029045">
    <property type="entry name" value="ClpP/crotonase-like_dom_sf"/>
</dbReference>
<evidence type="ECO:0000256" key="3">
    <source>
        <dbReference type="ARBA" id="ARBA00022801"/>
    </source>
</evidence>
<feature type="domain" description="Enoyl-CoA hydratase/isomerase" evidence="4">
    <location>
        <begin position="15"/>
        <end position="327"/>
    </location>
</feature>
<dbReference type="GO" id="GO:0005829">
    <property type="term" value="C:cytosol"/>
    <property type="evidence" value="ECO:0007669"/>
    <property type="project" value="TreeGrafter"/>
</dbReference>
<dbReference type="AlphaFoldDB" id="A0A495DJV5"/>
<evidence type="ECO:0000313" key="6">
    <source>
        <dbReference type="Proteomes" id="UP000273675"/>
    </source>
</evidence>
<dbReference type="InterPro" id="IPR045004">
    <property type="entry name" value="ECH_dom"/>
</dbReference>
<dbReference type="GO" id="GO:0006574">
    <property type="term" value="P:L-valine catabolic process"/>
    <property type="evidence" value="ECO:0007669"/>
    <property type="project" value="TreeGrafter"/>
</dbReference>
<evidence type="ECO:0000313" key="5">
    <source>
        <dbReference type="EMBL" id="RKR02895.1"/>
    </source>
</evidence>
<comment type="caution">
    <text evidence="5">The sequence shown here is derived from an EMBL/GenBank/DDBJ whole genome shotgun (WGS) entry which is preliminary data.</text>
</comment>
<dbReference type="GO" id="GO:0003860">
    <property type="term" value="F:3-hydroxyisobutyryl-CoA hydrolase activity"/>
    <property type="evidence" value="ECO:0007669"/>
    <property type="project" value="UniProtKB-EC"/>
</dbReference>
<dbReference type="NCBIfam" id="NF004127">
    <property type="entry name" value="PRK05617.1"/>
    <property type="match status" value="1"/>
</dbReference>
<keyword evidence="3 5" id="KW-0378">Hydrolase</keyword>
<evidence type="ECO:0000256" key="1">
    <source>
        <dbReference type="ARBA" id="ARBA00001709"/>
    </source>
</evidence>
<dbReference type="PANTHER" id="PTHR43176">
    <property type="entry name" value="3-HYDROXYISOBUTYRYL-COA HYDROLASE-RELATED"/>
    <property type="match status" value="1"/>
</dbReference>
<dbReference type="CDD" id="cd06558">
    <property type="entry name" value="crotonase-like"/>
    <property type="match status" value="1"/>
</dbReference>
<gene>
    <name evidence="5" type="ORF">C7435_0839</name>
</gene>
<dbReference type="EC" id="3.1.2.4" evidence="2"/>
<name>A0A495DJV5_9PROT</name>
<protein>
    <recommendedName>
        <fullName evidence="2">3-hydroxyisobutyryl-CoA hydrolase</fullName>
        <ecNumber evidence="2">3.1.2.4</ecNumber>
    </recommendedName>
</protein>
<evidence type="ECO:0000256" key="2">
    <source>
        <dbReference type="ARBA" id="ARBA00011915"/>
    </source>
</evidence>
<reference evidence="5 6" key="1">
    <citation type="submission" date="2018-10" db="EMBL/GenBank/DDBJ databases">
        <title>Genomic Encyclopedia of Type Strains, Phase IV (KMG-IV): sequencing the most valuable type-strain genomes for metagenomic binning, comparative biology and taxonomic classification.</title>
        <authorList>
            <person name="Goeker M."/>
        </authorList>
    </citation>
    <scope>NUCLEOTIDE SEQUENCE [LARGE SCALE GENOMIC DNA]</scope>
    <source>
        <strain evidence="5 6">DSM 4734</strain>
    </source>
</reference>
<dbReference type="Gene3D" id="3.90.226.10">
    <property type="entry name" value="2-enoyl-CoA Hydratase, Chain A, domain 1"/>
    <property type="match status" value="1"/>
</dbReference>
<dbReference type="InterPro" id="IPR032259">
    <property type="entry name" value="HIBYL-CoA-H"/>
</dbReference>
<dbReference type="Proteomes" id="UP000273675">
    <property type="component" value="Unassembled WGS sequence"/>
</dbReference>
<dbReference type="EMBL" id="RBIM01000002">
    <property type="protein sequence ID" value="RKR02895.1"/>
    <property type="molecule type" value="Genomic_DNA"/>
</dbReference>
<comment type="catalytic activity">
    <reaction evidence="1">
        <text>3-hydroxy-2-methylpropanoyl-CoA + H2O = 3-hydroxy-2-methylpropanoate + CoA + H(+)</text>
        <dbReference type="Rhea" id="RHEA:20888"/>
        <dbReference type="ChEBI" id="CHEBI:11805"/>
        <dbReference type="ChEBI" id="CHEBI:15377"/>
        <dbReference type="ChEBI" id="CHEBI:15378"/>
        <dbReference type="ChEBI" id="CHEBI:57287"/>
        <dbReference type="ChEBI" id="CHEBI:57340"/>
        <dbReference type="EC" id="3.1.2.4"/>
    </reaction>
</comment>
<evidence type="ECO:0000259" key="4">
    <source>
        <dbReference type="Pfam" id="PF16113"/>
    </source>
</evidence>
<dbReference type="Pfam" id="PF16113">
    <property type="entry name" value="ECH_2"/>
    <property type="match status" value="1"/>
</dbReference>